<dbReference type="PROSITE" id="PS50112">
    <property type="entry name" value="PAS"/>
    <property type="match status" value="1"/>
</dbReference>
<dbReference type="PANTHER" id="PTHR44757">
    <property type="entry name" value="DIGUANYLATE CYCLASE DGCP"/>
    <property type="match status" value="1"/>
</dbReference>
<reference evidence="4" key="2">
    <citation type="submission" date="2020-09" db="EMBL/GenBank/DDBJ databases">
        <authorList>
            <person name="Sun Q."/>
            <person name="Zhou Y."/>
        </authorList>
    </citation>
    <scope>NUCLEOTIDE SEQUENCE</scope>
    <source>
        <strain evidence="4">CGMCC 1.12153</strain>
    </source>
</reference>
<dbReference type="InterPro" id="IPR013655">
    <property type="entry name" value="PAS_fold_3"/>
</dbReference>
<evidence type="ECO:0000313" key="5">
    <source>
        <dbReference type="Proteomes" id="UP000660110"/>
    </source>
</evidence>
<dbReference type="Pfam" id="PF08447">
    <property type="entry name" value="PAS_3"/>
    <property type="match status" value="1"/>
</dbReference>
<accession>A0A917EZS8</accession>
<dbReference type="CDD" id="cd01948">
    <property type="entry name" value="EAL"/>
    <property type="match status" value="1"/>
</dbReference>
<dbReference type="Proteomes" id="UP000660110">
    <property type="component" value="Unassembled WGS sequence"/>
</dbReference>
<evidence type="ECO:0000259" key="3">
    <source>
        <dbReference type="PROSITE" id="PS50883"/>
    </source>
</evidence>
<dbReference type="SMART" id="SM00091">
    <property type="entry name" value="PAS"/>
    <property type="match status" value="1"/>
</dbReference>
<dbReference type="InterPro" id="IPR000014">
    <property type="entry name" value="PAS"/>
</dbReference>
<dbReference type="Pfam" id="PF00563">
    <property type="entry name" value="EAL"/>
    <property type="match status" value="1"/>
</dbReference>
<dbReference type="InterPro" id="IPR035919">
    <property type="entry name" value="EAL_sf"/>
</dbReference>
<organism evidence="4 5">
    <name type="scientific">Halobacillus andaensis</name>
    <dbReference type="NCBI Taxonomy" id="1176239"/>
    <lineage>
        <taxon>Bacteria</taxon>
        <taxon>Bacillati</taxon>
        <taxon>Bacillota</taxon>
        <taxon>Bacilli</taxon>
        <taxon>Bacillales</taxon>
        <taxon>Bacillaceae</taxon>
        <taxon>Halobacillus</taxon>
    </lineage>
</organism>
<feature type="domain" description="EAL" evidence="3">
    <location>
        <begin position="8"/>
        <end position="261"/>
    </location>
</feature>
<dbReference type="EMBL" id="BMEL01000004">
    <property type="protein sequence ID" value="GGF30390.1"/>
    <property type="molecule type" value="Genomic_DNA"/>
</dbReference>
<comment type="caution">
    <text evidence="4">The sequence shown here is derived from an EMBL/GenBank/DDBJ whole genome shotgun (WGS) entry which is preliminary data.</text>
</comment>
<dbReference type="InterPro" id="IPR035965">
    <property type="entry name" value="PAS-like_dom_sf"/>
</dbReference>
<dbReference type="SUPFAM" id="SSF55785">
    <property type="entry name" value="PYP-like sensor domain (PAS domain)"/>
    <property type="match status" value="2"/>
</dbReference>
<dbReference type="PANTHER" id="PTHR44757:SF2">
    <property type="entry name" value="BIOFILM ARCHITECTURE MAINTENANCE PROTEIN MBAA"/>
    <property type="match status" value="1"/>
</dbReference>
<dbReference type="InterPro" id="IPR000700">
    <property type="entry name" value="PAS-assoc_C"/>
</dbReference>
<evidence type="ECO:0000259" key="1">
    <source>
        <dbReference type="PROSITE" id="PS50112"/>
    </source>
</evidence>
<evidence type="ECO:0000313" key="4">
    <source>
        <dbReference type="EMBL" id="GGF30390.1"/>
    </source>
</evidence>
<protein>
    <submittedName>
        <fullName evidence="4">Uncharacterized protein</fullName>
    </submittedName>
</protein>
<dbReference type="AlphaFoldDB" id="A0A917EZS8"/>
<dbReference type="InterPro" id="IPR001633">
    <property type="entry name" value="EAL_dom"/>
</dbReference>
<evidence type="ECO:0000259" key="2">
    <source>
        <dbReference type="PROSITE" id="PS50113"/>
    </source>
</evidence>
<dbReference type="Pfam" id="PF08448">
    <property type="entry name" value="PAS_4"/>
    <property type="match status" value="1"/>
</dbReference>
<name>A0A917EZS8_HALAA</name>
<dbReference type="PROSITE" id="PS50883">
    <property type="entry name" value="EAL"/>
    <property type="match status" value="1"/>
</dbReference>
<sequence length="528" mass="60966">MAMNHRSHVILEKDLQDALTNDEFHLYYQPKVDLTYGELIGAEALIRWKHPERGIISPGEFIPLAEDTGWIISIGEWVLRSACLQLKEWEFSELDSITMSVNLSVRQLYQPDFLEIIRGIIEETRVNPEKLELEITESMMMDIDFAYTILRELKNMGFQVSIDDFGKGYSSLHYLKKLPIDKIKIDQSFIQHCTRDLNDATIVKTMIVMAHQLNFQVVAEGVEKEDHIVFLQRNLCDEAQGYLFSPPVAAYDFLTTVRNVNKVVEKHGLTNDDVVKKKWMEEEVRTARQELLETVREQQGMTLKYVKRDGRFIHTLCDGELLYRMGLTPEQVVGRELKEFLPSDLAADKVRYYEQAWNGTDKVTYEAEVNGIHYIASLRPLTKGGSVVEVIGSCVDITERKKVEEALRKNEEKHRFITENISDLIKVVNVKGIVEYASPSHEEVLGFQADMYKGERIYDYIHPDDAELVRYEFNQLLVTKQVRRATYRHKHSDGYWVQVDAKGTPVLDEDQKITHAVVVARDVANTQS</sequence>
<dbReference type="SUPFAM" id="SSF141868">
    <property type="entry name" value="EAL domain-like"/>
    <property type="match status" value="1"/>
</dbReference>
<reference evidence="4" key="1">
    <citation type="journal article" date="2014" name="Int. J. Syst. Evol. Microbiol.">
        <title>Complete genome sequence of Corynebacterium casei LMG S-19264T (=DSM 44701T), isolated from a smear-ripened cheese.</title>
        <authorList>
            <consortium name="US DOE Joint Genome Institute (JGI-PGF)"/>
            <person name="Walter F."/>
            <person name="Albersmeier A."/>
            <person name="Kalinowski J."/>
            <person name="Ruckert C."/>
        </authorList>
    </citation>
    <scope>NUCLEOTIDE SEQUENCE</scope>
    <source>
        <strain evidence="4">CGMCC 1.12153</strain>
    </source>
</reference>
<dbReference type="SMART" id="SM00052">
    <property type="entry name" value="EAL"/>
    <property type="match status" value="1"/>
</dbReference>
<dbReference type="FunFam" id="3.20.20.450:FF:000001">
    <property type="entry name" value="Cyclic di-GMP phosphodiesterase yahA"/>
    <property type="match status" value="1"/>
</dbReference>
<feature type="domain" description="PAS" evidence="1">
    <location>
        <begin position="410"/>
        <end position="480"/>
    </location>
</feature>
<dbReference type="NCBIfam" id="TIGR00229">
    <property type="entry name" value="sensory_box"/>
    <property type="match status" value="2"/>
</dbReference>
<proteinExistence type="predicted"/>
<dbReference type="CDD" id="cd00130">
    <property type="entry name" value="PAS"/>
    <property type="match status" value="1"/>
</dbReference>
<feature type="domain" description="PAC" evidence="2">
    <location>
        <begin position="483"/>
        <end position="528"/>
    </location>
</feature>
<dbReference type="Gene3D" id="3.30.450.20">
    <property type="entry name" value="PAS domain"/>
    <property type="match status" value="2"/>
</dbReference>
<keyword evidence="5" id="KW-1185">Reference proteome</keyword>
<dbReference type="PROSITE" id="PS50113">
    <property type="entry name" value="PAC"/>
    <property type="match status" value="1"/>
</dbReference>
<dbReference type="Gene3D" id="3.20.20.450">
    <property type="entry name" value="EAL domain"/>
    <property type="match status" value="1"/>
</dbReference>
<dbReference type="InterPro" id="IPR013656">
    <property type="entry name" value="PAS_4"/>
</dbReference>
<dbReference type="InterPro" id="IPR052155">
    <property type="entry name" value="Biofilm_reg_signaling"/>
</dbReference>
<gene>
    <name evidence="4" type="ORF">GCM10010954_31910</name>
</gene>